<dbReference type="EC" id="1.14.19.1" evidence="1"/>
<dbReference type="Proteomes" id="UP001145114">
    <property type="component" value="Unassembled WGS sequence"/>
</dbReference>
<comment type="caution">
    <text evidence="1">The sequence shown here is derived from an EMBL/GenBank/DDBJ whole genome shotgun (WGS) entry which is preliminary data.</text>
</comment>
<proteinExistence type="predicted"/>
<organism evidence="1 2">
    <name type="scientific">Spiromyces aspiralis</name>
    <dbReference type="NCBI Taxonomy" id="68401"/>
    <lineage>
        <taxon>Eukaryota</taxon>
        <taxon>Fungi</taxon>
        <taxon>Fungi incertae sedis</taxon>
        <taxon>Zoopagomycota</taxon>
        <taxon>Kickxellomycotina</taxon>
        <taxon>Kickxellomycetes</taxon>
        <taxon>Kickxellales</taxon>
        <taxon>Kickxellaceae</taxon>
        <taxon>Spiromyces</taxon>
    </lineage>
</organism>
<keyword evidence="1" id="KW-0560">Oxidoreductase</keyword>
<name>A0ACC1HP75_9FUNG</name>
<keyword evidence="2" id="KW-1185">Reference proteome</keyword>
<dbReference type="EMBL" id="JAMZIH010001254">
    <property type="protein sequence ID" value="KAJ1678350.1"/>
    <property type="molecule type" value="Genomic_DNA"/>
</dbReference>
<gene>
    <name evidence="1" type="primary">OLE1_1</name>
    <name evidence="1" type="ORF">EV182_004228</name>
</gene>
<evidence type="ECO:0000313" key="2">
    <source>
        <dbReference type="Proteomes" id="UP001145114"/>
    </source>
</evidence>
<evidence type="ECO:0000313" key="1">
    <source>
        <dbReference type="EMBL" id="KAJ1678350.1"/>
    </source>
</evidence>
<sequence length="174" mass="20404">QTARDSFITAIVTLGEGYHNFHHQFPNDYRNAIRYYQYDPTKWFILFCKWLGLAYNLKRFPSNEIKKGYYAMRLKEIHKKQAKLEYGPPIEKLPVISKEEFLTQVREHSKKWMVIEGCVYDVEGFMTDHPGGRGLLQSGLGKDMTEAFNGGVYKHHNSARNLLWTMRIGRIETP</sequence>
<feature type="non-terminal residue" evidence="1">
    <location>
        <position position="1"/>
    </location>
</feature>
<protein>
    <submittedName>
        <fullName evidence="1">Stearoyl-CoA 9-desaturase</fullName>
        <ecNumber evidence="1">1.14.19.1</ecNumber>
    </submittedName>
</protein>
<accession>A0ACC1HP75</accession>
<reference evidence="1" key="1">
    <citation type="submission" date="2022-06" db="EMBL/GenBank/DDBJ databases">
        <title>Phylogenomic reconstructions and comparative analyses of Kickxellomycotina fungi.</title>
        <authorList>
            <person name="Reynolds N.K."/>
            <person name="Stajich J.E."/>
            <person name="Barry K."/>
            <person name="Grigoriev I.V."/>
            <person name="Crous P."/>
            <person name="Smith M.E."/>
        </authorList>
    </citation>
    <scope>NUCLEOTIDE SEQUENCE</scope>
    <source>
        <strain evidence="1">RSA 2271</strain>
    </source>
</reference>